<keyword evidence="4" id="KW-1185">Reference proteome</keyword>
<dbReference type="CDD" id="cd07812">
    <property type="entry name" value="SRPBCC"/>
    <property type="match status" value="1"/>
</dbReference>
<dbReference type="OrthoDB" id="1011799at2"/>
<protein>
    <submittedName>
        <fullName evidence="2">Uncharacterized protein</fullName>
    </submittedName>
</protein>
<evidence type="ECO:0000313" key="1">
    <source>
        <dbReference type="EMBL" id="KIO46338.1"/>
    </source>
</evidence>
<accession>A0A0C3R9Y5</accession>
<evidence type="ECO:0000313" key="3">
    <source>
        <dbReference type="Proteomes" id="UP000031937"/>
    </source>
</evidence>
<name>A0A0C3R9Y5_9PORP</name>
<reference evidence="1 3" key="2">
    <citation type="submission" date="2014-07" db="EMBL/GenBank/DDBJ databases">
        <title>Porphyromonadaceae bacterium OUH 334697 = ATCC BAA-2682 = DSM 28341 draft genome.</title>
        <authorList>
            <person name="Sydenham T.V."/>
            <person name="Hasman H."/>
            <person name="Justesen U.S."/>
        </authorList>
    </citation>
    <scope>NUCLEOTIDE SEQUENCE [LARGE SCALE GENOMIC DNA]</scope>
    <source>
        <strain evidence="1 3">OUH 334697</strain>
    </source>
</reference>
<gene>
    <name evidence="2" type="ORF">BA92_00820</name>
    <name evidence="1" type="ORF">IE90_06005</name>
</gene>
<dbReference type="SUPFAM" id="SSF55961">
    <property type="entry name" value="Bet v1-like"/>
    <property type="match status" value="1"/>
</dbReference>
<dbReference type="EMBL" id="JPIU01000014">
    <property type="protein sequence ID" value="KIO47585.1"/>
    <property type="molecule type" value="Genomic_DNA"/>
</dbReference>
<organism evidence="2 4">
    <name type="scientific">Sanguibacteroides justesenii</name>
    <dbReference type="NCBI Taxonomy" id="1547597"/>
    <lineage>
        <taxon>Bacteria</taxon>
        <taxon>Pseudomonadati</taxon>
        <taxon>Bacteroidota</taxon>
        <taxon>Bacteroidia</taxon>
        <taxon>Bacteroidales</taxon>
        <taxon>Porphyromonadaceae</taxon>
        <taxon>Sanguibacteroides</taxon>
    </lineage>
</organism>
<dbReference type="AlphaFoldDB" id="A0A0C3R9Y5"/>
<evidence type="ECO:0000313" key="2">
    <source>
        <dbReference type="EMBL" id="KIO47585.1"/>
    </source>
</evidence>
<dbReference type="EMBL" id="JPIT01000016">
    <property type="protein sequence ID" value="KIO46338.1"/>
    <property type="molecule type" value="Genomic_DNA"/>
</dbReference>
<comment type="caution">
    <text evidence="2">The sequence shown here is derived from an EMBL/GenBank/DDBJ whole genome shotgun (WGS) entry which is preliminary data.</text>
</comment>
<dbReference type="RefSeq" id="WP_041502936.1">
    <property type="nucleotide sequence ID" value="NZ_JPIT01000016.1"/>
</dbReference>
<sequence length="152" mass="17172">MSTKVVSDVQRIECTIDRVYNFLSDFNRIGTIINMARQMGGEQMASISDKIEDIRTTEDSCSFIIKGVGEMGMKIVEREEPKLIKLGGDGRVPFDFSMWIQLLENGPYDTRMRITFEADLNVVMKMMLKGKLEKGINQLAEGLAKIPYGLLP</sequence>
<evidence type="ECO:0000313" key="4">
    <source>
        <dbReference type="Proteomes" id="UP000031980"/>
    </source>
</evidence>
<dbReference type="Proteomes" id="UP000031980">
    <property type="component" value="Unassembled WGS sequence"/>
</dbReference>
<dbReference type="Proteomes" id="UP000031937">
    <property type="component" value="Unassembled WGS sequence"/>
</dbReference>
<proteinExistence type="predicted"/>
<reference evidence="2 4" key="1">
    <citation type="submission" date="2014-07" db="EMBL/GenBank/DDBJ databases">
        <title>Porphyromonadaceae bacterium OUH 308042 = ATCC BAA-2681 = DSM 28342 draft genome.</title>
        <authorList>
            <person name="Sydenham T.V."/>
            <person name="Hasman H."/>
            <person name="Justensen U.S."/>
        </authorList>
    </citation>
    <scope>NUCLEOTIDE SEQUENCE [LARGE SCALE GENOMIC DNA]</scope>
    <source>
        <strain evidence="2 4">OUH 308042</strain>
    </source>
</reference>